<feature type="region of interest" description="Disordered" evidence="1">
    <location>
        <begin position="1"/>
        <end position="31"/>
    </location>
</feature>
<dbReference type="AlphaFoldDB" id="A0AAV5G0D8"/>
<dbReference type="Proteomes" id="UP001054889">
    <property type="component" value="Unassembled WGS sequence"/>
</dbReference>
<reference evidence="2" key="2">
    <citation type="submission" date="2021-12" db="EMBL/GenBank/DDBJ databases">
        <title>Resequencing data analysis of finger millet.</title>
        <authorList>
            <person name="Hatakeyama M."/>
            <person name="Aluri S."/>
            <person name="Balachadran M.T."/>
            <person name="Sivarajan S.R."/>
            <person name="Poveda L."/>
            <person name="Shimizu-Inatsugi R."/>
            <person name="Schlapbach R."/>
            <person name="Sreeman S.M."/>
            <person name="Shimizu K.K."/>
        </authorList>
    </citation>
    <scope>NUCLEOTIDE SEQUENCE</scope>
</reference>
<dbReference type="EMBL" id="BQKI01000106">
    <property type="protein sequence ID" value="GJN40210.1"/>
    <property type="molecule type" value="Genomic_DNA"/>
</dbReference>
<evidence type="ECO:0000313" key="2">
    <source>
        <dbReference type="EMBL" id="GJN40210.1"/>
    </source>
</evidence>
<reference evidence="2" key="1">
    <citation type="journal article" date="2018" name="DNA Res.">
        <title>Multiple hybrid de novo genome assembly of finger millet, an orphan allotetraploid crop.</title>
        <authorList>
            <person name="Hatakeyama M."/>
            <person name="Aluri S."/>
            <person name="Balachadran M.T."/>
            <person name="Sivarajan S.R."/>
            <person name="Patrignani A."/>
            <person name="Gruter S."/>
            <person name="Poveda L."/>
            <person name="Shimizu-Inatsugi R."/>
            <person name="Baeten J."/>
            <person name="Francoijs K.J."/>
            <person name="Nataraja K.N."/>
            <person name="Reddy Y.A.N."/>
            <person name="Phadnis S."/>
            <person name="Ravikumar R.L."/>
            <person name="Schlapbach R."/>
            <person name="Sreeman S.M."/>
            <person name="Shimizu K.K."/>
        </authorList>
    </citation>
    <scope>NUCLEOTIDE SEQUENCE</scope>
</reference>
<organism evidence="2 3">
    <name type="scientific">Eleusine coracana subsp. coracana</name>
    <dbReference type="NCBI Taxonomy" id="191504"/>
    <lineage>
        <taxon>Eukaryota</taxon>
        <taxon>Viridiplantae</taxon>
        <taxon>Streptophyta</taxon>
        <taxon>Embryophyta</taxon>
        <taxon>Tracheophyta</taxon>
        <taxon>Spermatophyta</taxon>
        <taxon>Magnoliopsida</taxon>
        <taxon>Liliopsida</taxon>
        <taxon>Poales</taxon>
        <taxon>Poaceae</taxon>
        <taxon>PACMAD clade</taxon>
        <taxon>Chloridoideae</taxon>
        <taxon>Cynodonteae</taxon>
        <taxon>Eleusininae</taxon>
        <taxon>Eleusine</taxon>
    </lineage>
</organism>
<evidence type="ECO:0000313" key="3">
    <source>
        <dbReference type="Proteomes" id="UP001054889"/>
    </source>
</evidence>
<proteinExistence type="predicted"/>
<protein>
    <submittedName>
        <fullName evidence="2">Uncharacterized protein</fullName>
    </submittedName>
</protein>
<comment type="caution">
    <text evidence="2">The sequence shown here is derived from an EMBL/GenBank/DDBJ whole genome shotgun (WGS) entry which is preliminary data.</text>
</comment>
<keyword evidence="3" id="KW-1185">Reference proteome</keyword>
<sequence>MLQPPRHLPCLASAASSRAQLPRPSGRRRQQDVLGVTAGCSSHRHLPCPASASPCPDGSHCRALAPADLAPAR</sequence>
<evidence type="ECO:0000256" key="1">
    <source>
        <dbReference type="SAM" id="MobiDB-lite"/>
    </source>
</evidence>
<name>A0AAV5G0D8_ELECO</name>
<gene>
    <name evidence="2" type="primary">gb29391</name>
    <name evidence="2" type="ORF">PR202_gb29391</name>
</gene>
<accession>A0AAV5G0D8</accession>